<dbReference type="RefSeq" id="WP_092371037.1">
    <property type="nucleotide sequence ID" value="NZ_FNBM01000010.1"/>
</dbReference>
<reference evidence="2 3" key="1">
    <citation type="submission" date="2016-10" db="EMBL/GenBank/DDBJ databases">
        <authorList>
            <person name="de Groot N.N."/>
        </authorList>
    </citation>
    <scope>NUCLEOTIDE SEQUENCE [LARGE SCALE GENOMIC DNA]</scope>
    <source>
        <strain evidence="2 3">LMG 25475</strain>
    </source>
</reference>
<evidence type="ECO:0000259" key="1">
    <source>
        <dbReference type="Pfam" id="PF06568"/>
    </source>
</evidence>
<proteinExistence type="predicted"/>
<sequence>MNGLSDVRLTLKRSELDGSARQRVAALMPAHNALAHRWNLFMRRLLTRRALLELSDAQLRDIGLSRQQAKREATLPFWKL</sequence>
<dbReference type="Proteomes" id="UP000243378">
    <property type="component" value="Unassembled WGS sequence"/>
</dbReference>
<evidence type="ECO:0000313" key="2">
    <source>
        <dbReference type="EMBL" id="SDG36587.1"/>
    </source>
</evidence>
<evidence type="ECO:0000313" key="3">
    <source>
        <dbReference type="Proteomes" id="UP000243378"/>
    </source>
</evidence>
<dbReference type="Pfam" id="PF06568">
    <property type="entry name" value="YjiS-like"/>
    <property type="match status" value="1"/>
</dbReference>
<gene>
    <name evidence="2" type="ORF">SAMN05216381_3805</name>
</gene>
<dbReference type="OrthoDB" id="6496803at2"/>
<dbReference type="EMBL" id="FNBM01000010">
    <property type="protein sequence ID" value="SDG36587.1"/>
    <property type="molecule type" value="Genomic_DNA"/>
</dbReference>
<name>A0A1G7TMM6_9GAMM</name>
<accession>A0A1G7TMM6</accession>
<dbReference type="InterPro" id="IPR009506">
    <property type="entry name" value="YjiS-like"/>
</dbReference>
<dbReference type="AlphaFoldDB" id="A0A1G7TMM6"/>
<protein>
    <submittedName>
        <fullName evidence="2">Uncharacterized conserved protein YjiS, DUF1127 family</fullName>
    </submittedName>
</protein>
<organism evidence="2 3">
    <name type="scientific">Phytopseudomonas seleniipraecipitans</name>
    <dbReference type="NCBI Taxonomy" id="640205"/>
    <lineage>
        <taxon>Bacteria</taxon>
        <taxon>Pseudomonadati</taxon>
        <taxon>Pseudomonadota</taxon>
        <taxon>Gammaproteobacteria</taxon>
        <taxon>Pseudomonadales</taxon>
        <taxon>Pseudomonadaceae</taxon>
        <taxon>Phytopseudomonas</taxon>
    </lineage>
</organism>
<dbReference type="STRING" id="640205.SAMN05216381_3805"/>
<feature type="domain" description="YjiS-like" evidence="1">
    <location>
        <begin position="34"/>
        <end position="69"/>
    </location>
</feature>